<evidence type="ECO:0000259" key="2">
    <source>
        <dbReference type="Pfam" id="PF09990"/>
    </source>
</evidence>
<feature type="transmembrane region" description="Helical" evidence="1">
    <location>
        <begin position="121"/>
        <end position="141"/>
    </location>
</feature>
<dbReference type="Pfam" id="PF09990">
    <property type="entry name" value="DUF2231"/>
    <property type="match status" value="1"/>
</dbReference>
<dbReference type="InterPro" id="IPR019251">
    <property type="entry name" value="DUF2231_TM"/>
</dbReference>
<dbReference type="OrthoDB" id="2873672at2"/>
<dbReference type="EMBL" id="QYYD01000003">
    <property type="protein sequence ID" value="RJF77018.1"/>
    <property type="molecule type" value="Genomic_DNA"/>
</dbReference>
<keyword evidence="1" id="KW-0472">Membrane</keyword>
<dbReference type="RefSeq" id="WP_119855271.1">
    <property type="nucleotide sequence ID" value="NZ_QYYD01000003.1"/>
</dbReference>
<comment type="caution">
    <text evidence="3">The sequence shown here is derived from an EMBL/GenBank/DDBJ whole genome shotgun (WGS) entry which is preliminary data.</text>
</comment>
<evidence type="ECO:0000256" key="1">
    <source>
        <dbReference type="SAM" id="Phobius"/>
    </source>
</evidence>
<feature type="transmembrane region" description="Helical" evidence="1">
    <location>
        <begin position="94"/>
        <end position="115"/>
    </location>
</feature>
<name>A0A418VLI5_RHOPL</name>
<dbReference type="Proteomes" id="UP000285523">
    <property type="component" value="Unassembled WGS sequence"/>
</dbReference>
<dbReference type="AlphaFoldDB" id="A0A418VLI5"/>
<feature type="transmembrane region" description="Helical" evidence="1">
    <location>
        <begin position="30"/>
        <end position="49"/>
    </location>
</feature>
<evidence type="ECO:0000313" key="4">
    <source>
        <dbReference type="Proteomes" id="UP000285523"/>
    </source>
</evidence>
<accession>A0A418VLI5</accession>
<protein>
    <submittedName>
        <fullName evidence="3">DUF2231 domain-containing protein</fullName>
    </submittedName>
</protein>
<feature type="transmembrane region" description="Helical" evidence="1">
    <location>
        <begin position="61"/>
        <end position="82"/>
    </location>
</feature>
<feature type="domain" description="DUF2231" evidence="2">
    <location>
        <begin position="22"/>
        <end position="154"/>
    </location>
</feature>
<proteinExistence type="predicted"/>
<sequence>MPKTVIEEVRAYDTSSIVALAGHPIHAMMVSFPIALVIATLGCDVFYWWGADPFWARAGLWASGFAFWLGVAASLAGTAELLAVEGIRKRTASWMHAIAGVMLVSIAGANWGLRLYDHENILPVGLMMSALGSVFVGIAGWHGGKLVFDHGIGIMVSNDD</sequence>
<reference evidence="3 4" key="1">
    <citation type="submission" date="2018-09" db="EMBL/GenBank/DDBJ databases">
        <title>Draft genome sequence of Rhodopseudomonas palustris 2.1.18.</title>
        <authorList>
            <person name="Robertson S.L."/>
            <person name="Meyer T.E."/>
            <person name="Kyndt J.A."/>
        </authorList>
    </citation>
    <scope>NUCLEOTIDE SEQUENCE [LARGE SCALE GENOMIC DNA]</scope>
    <source>
        <strain evidence="3 4">2.1.18</strain>
    </source>
</reference>
<evidence type="ECO:0000313" key="3">
    <source>
        <dbReference type="EMBL" id="RJF77018.1"/>
    </source>
</evidence>
<gene>
    <name evidence="3" type="ORF">D4Q52_04090</name>
</gene>
<keyword evidence="1" id="KW-0812">Transmembrane</keyword>
<organism evidence="3 4">
    <name type="scientific">Rhodopseudomonas palustris</name>
    <dbReference type="NCBI Taxonomy" id="1076"/>
    <lineage>
        <taxon>Bacteria</taxon>
        <taxon>Pseudomonadati</taxon>
        <taxon>Pseudomonadota</taxon>
        <taxon>Alphaproteobacteria</taxon>
        <taxon>Hyphomicrobiales</taxon>
        <taxon>Nitrobacteraceae</taxon>
        <taxon>Rhodopseudomonas</taxon>
    </lineage>
</organism>
<keyword evidence="1" id="KW-1133">Transmembrane helix</keyword>